<dbReference type="GO" id="GO:0005524">
    <property type="term" value="F:ATP binding"/>
    <property type="evidence" value="ECO:0007669"/>
    <property type="project" value="UniProtKB-UniRule"/>
</dbReference>
<accession>A0A1H0CMH9</accession>
<keyword evidence="10 11" id="KW-0413">Isomerase</keyword>
<dbReference type="InterPro" id="IPR006344">
    <property type="entry name" value="RecD"/>
</dbReference>
<evidence type="ECO:0000313" key="14">
    <source>
        <dbReference type="Proteomes" id="UP000199075"/>
    </source>
</evidence>
<keyword evidence="6 11" id="KW-0269">Exonuclease</keyword>
<dbReference type="GO" id="GO:0016887">
    <property type="term" value="F:ATP hydrolysis activity"/>
    <property type="evidence" value="ECO:0007669"/>
    <property type="project" value="RHEA"/>
</dbReference>
<sequence>MSDHPPTPEAATAEALHDGEALFTLLDRWVARGWLRALDRAFAAFLAREVPDAPAPLLLAAALASHQLGRGHVCLDLAQTLAEPDLALSLPPEGDSLEDPPPRPSALLGALALTDWQAALAHPLIVGDGPGNTPLVLDATRLYLRRYWHHERSIQQHIAARLEGDASDARDPATLARALAALFPASDTLDWQKAACALAARSPFAVITGGPGTGKTTTVVKLLALLQTLALGEGSRALRIRLAAPTGKAAARLNESIAGQVSGLDLDALAPLLGGGGSDTEPLRRAIPTEVTTLHRLLGSRPDTRHFRHNARNPLPLDVLVVDEASMVDVEMMAALLDALPPRARLVLLGDKDQLASVEAGSVLGDLCARAEGGHYTTETADWLRQAIGQALPAEMLDAEGTALDQAIAMLRVSHRFDAASGIGRLAGAVNRDAPGREKRAAIREVLGHGYADLSHLRLETDHDRGLERLVVSGHAAGFPDGGEGRVVNGTPLPPPVGYRHYLAVIQSAAPQLSANGEVDREDLDDWARKVLDAHGRFQLLCALRRGPWGVEGLNERIRAALEKEGLIDSGEGRRLWYPGRPVLVTSNDYGLGLMNGDIGITLALPGVASAEGTGRGPALRVAFPAGDGSGQVKWVLPSRLQAVETVFAMTVHKSQGSEFTHTALLLPDAPNPILTRELVYTGITRARHWLTLVETGRGQLLDAVERRVMRVSGLGGG</sequence>
<dbReference type="Pfam" id="PF21185">
    <property type="entry name" value="RecD_N"/>
    <property type="match status" value="1"/>
</dbReference>
<evidence type="ECO:0000256" key="2">
    <source>
        <dbReference type="ARBA" id="ARBA00022741"/>
    </source>
</evidence>
<dbReference type="RefSeq" id="WP_089676233.1">
    <property type="nucleotide sequence ID" value="NZ_FNIV01000001.1"/>
</dbReference>
<dbReference type="InterPro" id="IPR003593">
    <property type="entry name" value="AAA+_ATPase"/>
</dbReference>
<evidence type="ECO:0000256" key="11">
    <source>
        <dbReference type="HAMAP-Rule" id="MF_01487"/>
    </source>
</evidence>
<keyword evidence="14" id="KW-1185">Reference proteome</keyword>
<name>A0A1H0CMH9_9GAMM</name>
<reference evidence="14" key="1">
    <citation type="submission" date="2016-10" db="EMBL/GenBank/DDBJ databases">
        <authorList>
            <person name="Varghese N."/>
            <person name="Submissions S."/>
        </authorList>
    </citation>
    <scope>NUCLEOTIDE SEQUENCE [LARGE SCALE GENOMIC DNA]</scope>
    <source>
        <strain evidence="14">CGMCC 1.6444</strain>
    </source>
</reference>
<evidence type="ECO:0000256" key="7">
    <source>
        <dbReference type="ARBA" id="ARBA00022840"/>
    </source>
</evidence>
<keyword evidence="5 11" id="KW-0347">Helicase</keyword>
<dbReference type="HAMAP" id="MF_01487">
    <property type="entry name" value="RecD"/>
    <property type="match status" value="1"/>
</dbReference>
<comment type="miscellaneous">
    <text evidence="11">In the RecBCD complex, RecB has a slow 3'-5' helicase, an exonuclease activity and loads RecA onto ssDNA, RecD has a fast 5'-3' helicase activity, while RecC stimulates the ATPase and processivity of the RecB helicase and contributes to recognition of the Chi site.</text>
</comment>
<dbReference type="PANTHER" id="PTHR43788:SF6">
    <property type="entry name" value="DNA HELICASE B"/>
    <property type="match status" value="1"/>
</dbReference>
<dbReference type="GO" id="GO:0009338">
    <property type="term" value="C:exodeoxyribonuclease V complex"/>
    <property type="evidence" value="ECO:0007669"/>
    <property type="project" value="InterPro"/>
</dbReference>
<dbReference type="InterPro" id="IPR041851">
    <property type="entry name" value="RecD_N_sf"/>
</dbReference>
<feature type="domain" description="AAA+ ATPase" evidence="12">
    <location>
        <begin position="201"/>
        <end position="414"/>
    </location>
</feature>
<evidence type="ECO:0000313" key="13">
    <source>
        <dbReference type="EMBL" id="SDN59117.1"/>
    </source>
</evidence>
<evidence type="ECO:0000256" key="3">
    <source>
        <dbReference type="ARBA" id="ARBA00022763"/>
    </source>
</evidence>
<keyword evidence="3 11" id="KW-0227">DNA damage</keyword>
<evidence type="ECO:0000256" key="8">
    <source>
        <dbReference type="ARBA" id="ARBA00023125"/>
    </source>
</evidence>
<comment type="subunit">
    <text evidence="11">Heterotrimer of RecB, RecC and RecD. All subunits contribute to DNA-binding.</text>
</comment>
<dbReference type="AlphaFoldDB" id="A0A1H0CMH9"/>
<dbReference type="OrthoDB" id="9803432at2"/>
<dbReference type="GO" id="GO:0017116">
    <property type="term" value="F:single-stranded DNA helicase activity"/>
    <property type="evidence" value="ECO:0007669"/>
    <property type="project" value="TreeGrafter"/>
</dbReference>
<dbReference type="EC" id="5.6.2.3" evidence="11"/>
<dbReference type="InterPro" id="IPR050534">
    <property type="entry name" value="Coronavir_polyprotein_1ab"/>
</dbReference>
<protein>
    <recommendedName>
        <fullName evidence="11">RecBCD enzyme subunit RecD</fullName>
        <ecNumber evidence="11">5.6.2.3</ecNumber>
    </recommendedName>
    <alternativeName>
        <fullName evidence="11">DNA 5'-3' helicase subunit RecD</fullName>
    </alternativeName>
    <alternativeName>
        <fullName evidence="11">Exonuclease V subunit RecD</fullName>
        <shortName evidence="11">ExoV subunit RecD</shortName>
    </alternativeName>
    <alternativeName>
        <fullName evidence="11">Helicase/nuclease RecBCD subunit RecD</fullName>
    </alternativeName>
</protein>
<evidence type="ECO:0000256" key="10">
    <source>
        <dbReference type="ARBA" id="ARBA00023235"/>
    </source>
</evidence>
<dbReference type="Gene3D" id="3.40.50.300">
    <property type="entry name" value="P-loop containing nucleotide triphosphate hydrolases"/>
    <property type="match status" value="3"/>
</dbReference>
<evidence type="ECO:0000256" key="1">
    <source>
        <dbReference type="ARBA" id="ARBA00022722"/>
    </source>
</evidence>
<organism evidence="13 14">
    <name type="scientific">Halomonas shengliensis</name>
    <dbReference type="NCBI Taxonomy" id="419597"/>
    <lineage>
        <taxon>Bacteria</taxon>
        <taxon>Pseudomonadati</taxon>
        <taxon>Pseudomonadota</taxon>
        <taxon>Gammaproteobacteria</taxon>
        <taxon>Oceanospirillales</taxon>
        <taxon>Halomonadaceae</taxon>
        <taxon>Halomonas</taxon>
    </lineage>
</organism>
<dbReference type="CDD" id="cd17933">
    <property type="entry name" value="DEXSc_RecD-like"/>
    <property type="match status" value="1"/>
</dbReference>
<dbReference type="STRING" id="419597.SAMN04487957_10190"/>
<evidence type="ECO:0000256" key="4">
    <source>
        <dbReference type="ARBA" id="ARBA00022801"/>
    </source>
</evidence>
<dbReference type="EMBL" id="FNIV01000001">
    <property type="protein sequence ID" value="SDN59117.1"/>
    <property type="molecule type" value="Genomic_DNA"/>
</dbReference>
<gene>
    <name evidence="11" type="primary">recD</name>
    <name evidence="13" type="ORF">SAMN04487957_10190</name>
</gene>
<keyword evidence="8 11" id="KW-0238">DNA-binding</keyword>
<comment type="catalytic activity">
    <reaction evidence="11">
        <text>ATP + H2O = ADP + phosphate + H(+)</text>
        <dbReference type="Rhea" id="RHEA:13065"/>
        <dbReference type="ChEBI" id="CHEBI:15377"/>
        <dbReference type="ChEBI" id="CHEBI:15378"/>
        <dbReference type="ChEBI" id="CHEBI:30616"/>
        <dbReference type="ChEBI" id="CHEBI:43474"/>
        <dbReference type="ChEBI" id="CHEBI:456216"/>
        <dbReference type="EC" id="5.6.2.3"/>
    </reaction>
</comment>
<evidence type="ECO:0000256" key="9">
    <source>
        <dbReference type="ARBA" id="ARBA00023204"/>
    </source>
</evidence>
<dbReference type="GO" id="GO:0043139">
    <property type="term" value="F:5'-3' DNA helicase activity"/>
    <property type="evidence" value="ECO:0007669"/>
    <property type="project" value="UniProtKB-UniRule"/>
</dbReference>
<keyword evidence="2 11" id="KW-0547">Nucleotide-binding</keyword>
<dbReference type="SMART" id="SM00382">
    <property type="entry name" value="AAA"/>
    <property type="match status" value="1"/>
</dbReference>
<proteinExistence type="inferred from homology"/>
<dbReference type="Gene3D" id="1.10.10.1020">
    <property type="entry name" value="RecBCD complex, subunit RecD, N-terminal domain"/>
    <property type="match status" value="1"/>
</dbReference>
<keyword evidence="9 11" id="KW-0234">DNA repair</keyword>
<keyword evidence="7 11" id="KW-0067">ATP-binding</keyword>
<keyword evidence="1 11" id="KW-0540">Nuclease</keyword>
<evidence type="ECO:0000259" key="12">
    <source>
        <dbReference type="SMART" id="SM00382"/>
    </source>
</evidence>
<dbReference type="Proteomes" id="UP000199075">
    <property type="component" value="Unassembled WGS sequence"/>
</dbReference>
<dbReference type="InterPro" id="IPR027785">
    <property type="entry name" value="UvrD-like_helicase_C"/>
</dbReference>
<dbReference type="InterPro" id="IPR049550">
    <property type="entry name" value="RecD_N"/>
</dbReference>
<feature type="binding site" evidence="11">
    <location>
        <begin position="209"/>
        <end position="216"/>
    </location>
    <ligand>
        <name>ATP</name>
        <dbReference type="ChEBI" id="CHEBI:30616"/>
    </ligand>
</feature>
<dbReference type="Pfam" id="PF13245">
    <property type="entry name" value="AAA_19"/>
    <property type="match status" value="1"/>
</dbReference>
<dbReference type="SUPFAM" id="SSF52540">
    <property type="entry name" value="P-loop containing nucleoside triphosphate hydrolases"/>
    <property type="match status" value="2"/>
</dbReference>
<dbReference type="PANTHER" id="PTHR43788">
    <property type="entry name" value="DNA2/NAM7 HELICASE FAMILY MEMBER"/>
    <property type="match status" value="1"/>
</dbReference>
<comment type="function">
    <text evidence="11">A helicase/nuclease that prepares dsDNA breaks (DSB) for recombinational DNA repair. Binds to DSBs and unwinds DNA via a highly rapid and processive ATP-dependent bidirectional helicase activity. Unwinds dsDNA until it encounters a Chi (crossover hotspot instigator) sequence from the 3' direction. Cuts ssDNA a few nucleotides 3' to the Chi site. The properties and activities of the enzyme are changed at Chi. The Chi-altered holoenzyme produces a long 3'-ssDNA overhang and facilitates RecA-binding to the ssDNA for homologous DNA recombination and repair. Holoenzyme degrades any linearized DNA that is unable to undergo homologous recombination. In the holoenzyme this subunit has ssDNA-dependent ATPase and 5'-3' helicase activity. When added to pre-assembled RecBC greatly stimulates nuclease activity and augments holoenzyme processivity. Negatively regulates the RecA-loading ability of RecBCD.</text>
</comment>
<dbReference type="GO" id="GO:0003677">
    <property type="term" value="F:DNA binding"/>
    <property type="evidence" value="ECO:0007669"/>
    <property type="project" value="UniProtKB-UniRule"/>
</dbReference>
<comment type="similarity">
    <text evidence="11">Belongs to the RecD family.</text>
</comment>
<evidence type="ECO:0000256" key="6">
    <source>
        <dbReference type="ARBA" id="ARBA00022839"/>
    </source>
</evidence>
<dbReference type="Pfam" id="PF13538">
    <property type="entry name" value="UvrD_C_2"/>
    <property type="match status" value="1"/>
</dbReference>
<evidence type="ECO:0000256" key="5">
    <source>
        <dbReference type="ARBA" id="ARBA00022806"/>
    </source>
</evidence>
<dbReference type="GO" id="GO:0008854">
    <property type="term" value="F:exodeoxyribonuclease V activity"/>
    <property type="evidence" value="ECO:0007669"/>
    <property type="project" value="InterPro"/>
</dbReference>
<dbReference type="GO" id="GO:0000724">
    <property type="term" value="P:double-strand break repair via homologous recombination"/>
    <property type="evidence" value="ECO:0007669"/>
    <property type="project" value="UniProtKB-UniRule"/>
</dbReference>
<dbReference type="NCBIfam" id="TIGR01447">
    <property type="entry name" value="recD"/>
    <property type="match status" value="1"/>
</dbReference>
<keyword evidence="4 11" id="KW-0378">Hydrolase</keyword>
<dbReference type="InterPro" id="IPR027417">
    <property type="entry name" value="P-loop_NTPase"/>
</dbReference>
<dbReference type="CDD" id="cd18809">
    <property type="entry name" value="SF1_C_RecD"/>
    <property type="match status" value="1"/>
</dbReference>